<dbReference type="GO" id="GO:0071897">
    <property type="term" value="P:DNA biosynthetic process"/>
    <property type="evidence" value="ECO:0007669"/>
    <property type="project" value="UniProtKB-ARBA"/>
</dbReference>
<name>A0A4Y2RCZ1_ARAVE</name>
<dbReference type="SUPFAM" id="SSF56672">
    <property type="entry name" value="DNA/RNA polymerases"/>
    <property type="match status" value="1"/>
</dbReference>
<dbReference type="PROSITE" id="PS50994">
    <property type="entry name" value="INTEGRASE"/>
    <property type="match status" value="1"/>
</dbReference>
<dbReference type="GO" id="GO:0015074">
    <property type="term" value="P:DNA integration"/>
    <property type="evidence" value="ECO:0007669"/>
    <property type="project" value="InterPro"/>
</dbReference>
<dbReference type="InterPro" id="IPR043128">
    <property type="entry name" value="Rev_trsase/Diguanyl_cyclase"/>
</dbReference>
<reference evidence="2 3" key="1">
    <citation type="journal article" date="2019" name="Sci. Rep.">
        <title>Orb-weaving spider Araneus ventricosus genome elucidates the spidroin gene catalogue.</title>
        <authorList>
            <person name="Kono N."/>
            <person name="Nakamura H."/>
            <person name="Ohtoshi R."/>
            <person name="Moran D.A.P."/>
            <person name="Shinohara A."/>
            <person name="Yoshida Y."/>
            <person name="Fujiwara M."/>
            <person name="Mori M."/>
            <person name="Tomita M."/>
            <person name="Arakawa K."/>
        </authorList>
    </citation>
    <scope>NUCLEOTIDE SEQUENCE [LARGE SCALE GENOMIC DNA]</scope>
</reference>
<dbReference type="InterPro" id="IPR012337">
    <property type="entry name" value="RNaseH-like_sf"/>
</dbReference>
<sequence>MRSDCDKVKPKFGNETEDRLKALKIENKDKFKDTKLNNIRCFNSGALRHKTSIYDIRVLKVAAANGLEINFKKCQFLKRKIEFLGCVIENGTIHPSPSKTLVVEKYPLPKSVKQIPTRLHRSGCFHQVHVVYPVKSPYAQESIDKLKLQQTIFGNPSRIIADRGSAFTTNEFETYCSEEEIQHLKVTAGIPTGSGQIERMHRILIPFLSKLSHDDPTKWFKHVSNVQRVINSSSSRSTKYTPFELMMGTKTKNKKT</sequence>
<dbReference type="PANTHER" id="PTHR37984">
    <property type="entry name" value="PROTEIN CBG26694"/>
    <property type="match status" value="1"/>
</dbReference>
<dbReference type="InterPro" id="IPR036397">
    <property type="entry name" value="RNaseH_sf"/>
</dbReference>
<dbReference type="InterPro" id="IPR043502">
    <property type="entry name" value="DNA/RNA_pol_sf"/>
</dbReference>
<evidence type="ECO:0000313" key="3">
    <source>
        <dbReference type="Proteomes" id="UP000499080"/>
    </source>
</evidence>
<dbReference type="SUPFAM" id="SSF53098">
    <property type="entry name" value="Ribonuclease H-like"/>
    <property type="match status" value="1"/>
</dbReference>
<comment type="caution">
    <text evidence="2">The sequence shown here is derived from an EMBL/GenBank/DDBJ whole genome shotgun (WGS) entry which is preliminary data.</text>
</comment>
<dbReference type="OrthoDB" id="6435681at2759"/>
<dbReference type="Gene3D" id="3.30.70.270">
    <property type="match status" value="1"/>
</dbReference>
<dbReference type="Proteomes" id="UP000499080">
    <property type="component" value="Unassembled WGS sequence"/>
</dbReference>
<evidence type="ECO:0000313" key="2">
    <source>
        <dbReference type="EMBL" id="GBN73531.1"/>
    </source>
</evidence>
<accession>A0A4Y2RCZ1</accession>
<dbReference type="Gene3D" id="3.30.420.10">
    <property type="entry name" value="Ribonuclease H-like superfamily/Ribonuclease H"/>
    <property type="match status" value="1"/>
</dbReference>
<feature type="domain" description="Integrase catalytic" evidence="1">
    <location>
        <begin position="93"/>
        <end position="250"/>
    </location>
</feature>
<dbReference type="GO" id="GO:0042575">
    <property type="term" value="C:DNA polymerase complex"/>
    <property type="evidence" value="ECO:0007669"/>
    <property type="project" value="UniProtKB-ARBA"/>
</dbReference>
<gene>
    <name evidence="2" type="ORF">AVEN_204118_1</name>
</gene>
<dbReference type="EMBL" id="BGPR01016585">
    <property type="protein sequence ID" value="GBN73531.1"/>
    <property type="molecule type" value="Genomic_DNA"/>
</dbReference>
<dbReference type="AlphaFoldDB" id="A0A4Y2RCZ1"/>
<organism evidence="2 3">
    <name type="scientific">Araneus ventricosus</name>
    <name type="common">Orbweaver spider</name>
    <name type="synonym">Epeira ventricosa</name>
    <dbReference type="NCBI Taxonomy" id="182803"/>
    <lineage>
        <taxon>Eukaryota</taxon>
        <taxon>Metazoa</taxon>
        <taxon>Ecdysozoa</taxon>
        <taxon>Arthropoda</taxon>
        <taxon>Chelicerata</taxon>
        <taxon>Arachnida</taxon>
        <taxon>Araneae</taxon>
        <taxon>Araneomorphae</taxon>
        <taxon>Entelegynae</taxon>
        <taxon>Araneoidea</taxon>
        <taxon>Araneidae</taxon>
        <taxon>Araneus</taxon>
    </lineage>
</organism>
<keyword evidence="3" id="KW-1185">Reference proteome</keyword>
<dbReference type="InterPro" id="IPR001584">
    <property type="entry name" value="Integrase_cat-core"/>
</dbReference>
<dbReference type="PANTHER" id="PTHR37984:SF5">
    <property type="entry name" value="PROTEIN NYNRIN-LIKE"/>
    <property type="match status" value="1"/>
</dbReference>
<evidence type="ECO:0000259" key="1">
    <source>
        <dbReference type="PROSITE" id="PS50994"/>
    </source>
</evidence>
<dbReference type="GO" id="GO:0003676">
    <property type="term" value="F:nucleic acid binding"/>
    <property type="evidence" value="ECO:0007669"/>
    <property type="project" value="InterPro"/>
</dbReference>
<proteinExistence type="predicted"/>
<protein>
    <recommendedName>
        <fullName evidence="1">Integrase catalytic domain-containing protein</fullName>
    </recommendedName>
</protein>
<dbReference type="InterPro" id="IPR050951">
    <property type="entry name" value="Retrovirus_Pol_polyprotein"/>
</dbReference>